<evidence type="ECO:0000313" key="3">
    <source>
        <dbReference type="EMBL" id="BAC00589.1"/>
    </source>
</evidence>
<name>Q8L445_ORYSJ</name>
<evidence type="ECO:0000256" key="1">
    <source>
        <dbReference type="SAM" id="MobiDB-lite"/>
    </source>
</evidence>
<feature type="region of interest" description="Disordered" evidence="1">
    <location>
        <begin position="49"/>
        <end position="103"/>
    </location>
</feature>
<dbReference type="AlphaFoldDB" id="Q8L445"/>
<evidence type="ECO:0000313" key="4">
    <source>
        <dbReference type="Proteomes" id="UP000000763"/>
    </source>
</evidence>
<sequence length="103" mass="10555">MRGGPLMVTVQYGGFGGGGGTNKAAVTRTGDGEARRRRDVGMKYQAAATVGRHEGEARAPRTVARTTGGHKGEARRGQRDAGEAHARPTIVGTAPRNSAAGGK</sequence>
<accession>Q8L445</accession>
<feature type="compositionally biased region" description="Basic and acidic residues" evidence="1">
    <location>
        <begin position="70"/>
        <end position="86"/>
    </location>
</feature>
<organism evidence="2">
    <name type="scientific">Oryza sativa subsp. japonica</name>
    <name type="common">Rice</name>
    <dbReference type="NCBI Taxonomy" id="39947"/>
    <lineage>
        <taxon>Eukaryota</taxon>
        <taxon>Viridiplantae</taxon>
        <taxon>Streptophyta</taxon>
        <taxon>Embryophyta</taxon>
        <taxon>Tracheophyta</taxon>
        <taxon>Spermatophyta</taxon>
        <taxon>Magnoliopsida</taxon>
        <taxon>Liliopsida</taxon>
        <taxon>Poales</taxon>
        <taxon>Poaceae</taxon>
        <taxon>BOP clade</taxon>
        <taxon>Oryzoideae</taxon>
        <taxon>Oryzeae</taxon>
        <taxon>Oryzinae</taxon>
        <taxon>Oryza</taxon>
        <taxon>Oryza sativa</taxon>
    </lineage>
</organism>
<proteinExistence type="predicted"/>
<reference evidence="4" key="2">
    <citation type="journal article" date="2005" name="Nature">
        <title>The map-based sequence of the rice genome.</title>
        <authorList>
            <consortium name="International rice genome sequencing project (IRGSP)"/>
            <person name="Matsumoto T."/>
            <person name="Wu J."/>
            <person name="Kanamori H."/>
            <person name="Katayose Y."/>
            <person name="Fujisawa M."/>
            <person name="Namiki N."/>
            <person name="Mizuno H."/>
            <person name="Yamamoto K."/>
            <person name="Antonio B.A."/>
            <person name="Baba T."/>
            <person name="Sakata K."/>
            <person name="Nagamura Y."/>
            <person name="Aoki H."/>
            <person name="Arikawa K."/>
            <person name="Arita K."/>
            <person name="Bito T."/>
            <person name="Chiden Y."/>
            <person name="Fujitsuka N."/>
            <person name="Fukunaka R."/>
            <person name="Hamada M."/>
            <person name="Harada C."/>
            <person name="Hayashi A."/>
            <person name="Hijishita S."/>
            <person name="Honda M."/>
            <person name="Hosokawa S."/>
            <person name="Ichikawa Y."/>
            <person name="Idonuma A."/>
            <person name="Iijima M."/>
            <person name="Ikeda M."/>
            <person name="Ikeno M."/>
            <person name="Ito K."/>
            <person name="Ito S."/>
            <person name="Ito T."/>
            <person name="Ito Y."/>
            <person name="Ito Y."/>
            <person name="Iwabuchi A."/>
            <person name="Kamiya K."/>
            <person name="Karasawa W."/>
            <person name="Kurita K."/>
            <person name="Katagiri S."/>
            <person name="Kikuta A."/>
            <person name="Kobayashi H."/>
            <person name="Kobayashi N."/>
            <person name="Machita K."/>
            <person name="Maehara T."/>
            <person name="Masukawa M."/>
            <person name="Mizubayashi T."/>
            <person name="Mukai Y."/>
            <person name="Nagasaki H."/>
            <person name="Nagata Y."/>
            <person name="Naito S."/>
            <person name="Nakashima M."/>
            <person name="Nakama Y."/>
            <person name="Nakamichi Y."/>
            <person name="Nakamura M."/>
            <person name="Meguro A."/>
            <person name="Negishi M."/>
            <person name="Ohta I."/>
            <person name="Ohta T."/>
            <person name="Okamoto M."/>
            <person name="Ono N."/>
            <person name="Saji S."/>
            <person name="Sakaguchi M."/>
            <person name="Sakai K."/>
            <person name="Shibata M."/>
            <person name="Shimokawa T."/>
            <person name="Song J."/>
            <person name="Takazaki Y."/>
            <person name="Terasawa K."/>
            <person name="Tsugane M."/>
            <person name="Tsuji K."/>
            <person name="Ueda S."/>
            <person name="Waki K."/>
            <person name="Yamagata H."/>
            <person name="Yamamoto M."/>
            <person name="Yamamoto S."/>
            <person name="Yamane H."/>
            <person name="Yoshiki S."/>
            <person name="Yoshihara R."/>
            <person name="Yukawa K."/>
            <person name="Zhong H."/>
            <person name="Yano M."/>
            <person name="Yuan Q."/>
            <person name="Ouyang S."/>
            <person name="Liu J."/>
            <person name="Jones K.M."/>
            <person name="Gansberger K."/>
            <person name="Moffat K."/>
            <person name="Hill J."/>
            <person name="Bera J."/>
            <person name="Fadrosh D."/>
            <person name="Jin S."/>
            <person name="Johri S."/>
            <person name="Kim M."/>
            <person name="Overton L."/>
            <person name="Reardon M."/>
            <person name="Tsitrin T."/>
            <person name="Vuong H."/>
            <person name="Weaver B."/>
            <person name="Ciecko A."/>
            <person name="Tallon L."/>
            <person name="Jackson J."/>
            <person name="Pai G."/>
            <person name="Aken S.V."/>
            <person name="Utterback T."/>
            <person name="Reidmuller S."/>
            <person name="Feldblyum T."/>
            <person name="Hsiao J."/>
            <person name="Zismann V."/>
            <person name="Iobst S."/>
            <person name="de Vazeille A.R."/>
            <person name="Buell C.R."/>
            <person name="Ying K."/>
            <person name="Li Y."/>
            <person name="Lu T."/>
            <person name="Huang Y."/>
            <person name="Zhao Q."/>
            <person name="Feng Q."/>
            <person name="Zhang L."/>
            <person name="Zhu J."/>
            <person name="Weng Q."/>
            <person name="Mu J."/>
            <person name="Lu Y."/>
            <person name="Fan D."/>
            <person name="Liu Y."/>
            <person name="Guan J."/>
            <person name="Zhang Y."/>
            <person name="Yu S."/>
            <person name="Liu X."/>
            <person name="Zhang Y."/>
            <person name="Hong G."/>
            <person name="Han B."/>
            <person name="Choisne N."/>
            <person name="Demange N."/>
            <person name="Orjeda G."/>
            <person name="Samain S."/>
            <person name="Cattolico L."/>
            <person name="Pelletier E."/>
            <person name="Couloux A."/>
            <person name="Segurens B."/>
            <person name="Wincker P."/>
            <person name="D'Hont A."/>
            <person name="Scarpelli C."/>
            <person name="Weissenbach J."/>
            <person name="Salanoubat M."/>
            <person name="Quetier F."/>
            <person name="Yu Y."/>
            <person name="Kim H.R."/>
            <person name="Rambo T."/>
            <person name="Currie J."/>
            <person name="Collura K."/>
            <person name="Luo M."/>
            <person name="Yang T."/>
            <person name="Ammiraju J.S.S."/>
            <person name="Engler F."/>
            <person name="Soderlund C."/>
            <person name="Wing R.A."/>
            <person name="Palmer L.E."/>
            <person name="de la Bastide M."/>
            <person name="Spiegel L."/>
            <person name="Nascimento L."/>
            <person name="Zutavern T."/>
            <person name="O'Shaughnessy A."/>
            <person name="Dike S."/>
            <person name="Dedhia N."/>
            <person name="Preston R."/>
            <person name="Balija V."/>
            <person name="McCombie W.R."/>
            <person name="Chow T."/>
            <person name="Chen H."/>
            <person name="Chung M."/>
            <person name="Chen C."/>
            <person name="Shaw J."/>
            <person name="Wu H."/>
            <person name="Hsiao K."/>
            <person name="Chao Y."/>
            <person name="Chu M."/>
            <person name="Cheng C."/>
            <person name="Hour A."/>
            <person name="Lee P."/>
            <person name="Lin S."/>
            <person name="Lin Y."/>
            <person name="Liou J."/>
            <person name="Liu S."/>
            <person name="Hsing Y."/>
            <person name="Raghuvanshi S."/>
            <person name="Mohanty A."/>
            <person name="Bharti A.K."/>
            <person name="Gaur A."/>
            <person name="Gupta V."/>
            <person name="Kumar D."/>
            <person name="Ravi V."/>
            <person name="Vij S."/>
            <person name="Kapur A."/>
            <person name="Khurana P."/>
            <person name="Khurana P."/>
            <person name="Khurana J.P."/>
            <person name="Tyagi A.K."/>
            <person name="Gaikwad K."/>
            <person name="Singh A."/>
            <person name="Dalal V."/>
            <person name="Srivastava S."/>
            <person name="Dixit A."/>
            <person name="Pal A.K."/>
            <person name="Ghazi I.A."/>
            <person name="Yadav M."/>
            <person name="Pandit A."/>
            <person name="Bhargava A."/>
            <person name="Sureshbabu K."/>
            <person name="Batra K."/>
            <person name="Sharma T.R."/>
            <person name="Mohapatra T."/>
            <person name="Singh N.K."/>
            <person name="Messing J."/>
            <person name="Nelson A.B."/>
            <person name="Fuks G."/>
            <person name="Kavchok S."/>
            <person name="Keizer G."/>
            <person name="Linton E."/>
            <person name="Llaca V."/>
            <person name="Song R."/>
            <person name="Tanyolac B."/>
            <person name="Young S."/>
            <person name="Ho-Il K."/>
            <person name="Hahn J.H."/>
            <person name="Sangsakoo G."/>
            <person name="Vanavichit A."/>
            <person name="de Mattos Luiz.A.T."/>
            <person name="Zimmer P.D."/>
            <person name="Malone G."/>
            <person name="Dellagostin O."/>
            <person name="de Oliveira A.C."/>
            <person name="Bevan M."/>
            <person name="Bancroft I."/>
            <person name="Minx P."/>
            <person name="Cordum H."/>
            <person name="Wilson R."/>
            <person name="Cheng Z."/>
            <person name="Jin W."/>
            <person name="Jiang J."/>
            <person name="Leong S.A."/>
            <person name="Iwama H."/>
            <person name="Gojobori T."/>
            <person name="Itoh T."/>
            <person name="Niimura Y."/>
            <person name="Fujii Y."/>
            <person name="Habara T."/>
            <person name="Sakai H."/>
            <person name="Sato Y."/>
            <person name="Wilson G."/>
            <person name="Kumar K."/>
            <person name="McCouch S."/>
            <person name="Juretic N."/>
            <person name="Hoen D."/>
            <person name="Wright S."/>
            <person name="Bruskiewich R."/>
            <person name="Bureau T."/>
            <person name="Miyao A."/>
            <person name="Hirochika H."/>
            <person name="Nishikawa T."/>
            <person name="Kadowaki K."/>
            <person name="Sugiura M."/>
            <person name="Burr B."/>
            <person name="Sasaki T."/>
        </authorList>
    </citation>
    <scope>NUCLEOTIDE SEQUENCE [LARGE SCALE GENOMIC DNA]</scope>
    <source>
        <strain evidence="4">cv. Nipponbare</strain>
    </source>
</reference>
<feature type="region of interest" description="Disordered" evidence="1">
    <location>
        <begin position="14"/>
        <end position="37"/>
    </location>
</feature>
<protein>
    <submittedName>
        <fullName evidence="2">Uncharacterized protein</fullName>
    </submittedName>
</protein>
<reference evidence="2" key="1">
    <citation type="journal article" date="2002" name="Nature">
        <title>The genome sequence and structure of rice chromosome 1.</title>
        <authorList>
            <person name="Sasaki T."/>
            <person name="Matsumoto T."/>
            <person name="Yamamoto K."/>
            <person name="Sakata K."/>
            <person name="Baba T."/>
            <person name="Katayose Y."/>
            <person name="Wu J."/>
            <person name="Niimura Y."/>
            <person name="Cheng Z."/>
            <person name="Nagamura Y."/>
            <person name="Antonio B.A."/>
            <person name="Kanamori H."/>
            <person name="Hosokawa S."/>
            <person name="Masukawa M."/>
            <person name="Arikawa K."/>
            <person name="Chiden Y."/>
            <person name="Hayashi M."/>
            <person name="Okamoto M."/>
            <person name="Ando T."/>
            <person name="Aoki H."/>
            <person name="Arita K."/>
            <person name="Hamada M."/>
            <person name="Harada C."/>
            <person name="Hijishita S."/>
            <person name="Honda M."/>
            <person name="Ichikawa Y."/>
            <person name="Idonuma A."/>
            <person name="Iijima M."/>
            <person name="Ikeda M."/>
            <person name="Ikeno M."/>
            <person name="Itoh S."/>
            <person name="Itoh T."/>
            <person name="Itoh Y."/>
            <person name="Itoh Y."/>
            <person name="Iwabuchi A."/>
            <person name="Kamiya K."/>
            <person name="Karasawa W."/>
            <person name="Katagiri S."/>
            <person name="Kikuta A."/>
            <person name="Kobayashi N."/>
            <person name="Kono I."/>
            <person name="Machita K."/>
            <person name="Maehara T."/>
            <person name="Mizuno H."/>
            <person name="Mizubayashi T."/>
            <person name="Mukai Y."/>
            <person name="Nagasaki H."/>
            <person name="Nakashima M."/>
            <person name="Nakama Y."/>
            <person name="Nakamichi Y."/>
            <person name="Nakamura M."/>
            <person name="Namiki N."/>
            <person name="Negishi M."/>
            <person name="Ohta I."/>
            <person name="Ono N."/>
            <person name="Saji S."/>
            <person name="Sakai K."/>
            <person name="Shibata M."/>
            <person name="Shimokawa T."/>
            <person name="Shomura A."/>
            <person name="Song J."/>
            <person name="Takazaki Y."/>
            <person name="Terasawa K."/>
            <person name="Tsuji K."/>
            <person name="Waki K."/>
            <person name="Yamagata H."/>
            <person name="Yamane H."/>
            <person name="Yoshiki S."/>
            <person name="Yoshihara R."/>
            <person name="Yukawa K."/>
            <person name="Zhong H."/>
            <person name="Iwama H."/>
            <person name="Endo T."/>
            <person name="Ito H."/>
            <person name="Hahn J.H."/>
            <person name="Kim H.I."/>
            <person name="Eun M.Y."/>
            <person name="Yano M."/>
            <person name="Jiang J."/>
            <person name="Gojobori T."/>
        </authorList>
    </citation>
    <scope>NUCLEOTIDE SEQUENCE</scope>
</reference>
<evidence type="ECO:0000313" key="2">
    <source>
        <dbReference type="EMBL" id="BAB93313.1"/>
    </source>
</evidence>
<dbReference type="EMBL" id="AP003329">
    <property type="protein sequence ID" value="BAB93313.1"/>
    <property type="molecule type" value="Genomic_DNA"/>
</dbReference>
<dbReference type="Proteomes" id="UP000000763">
    <property type="component" value="Chromosome 1"/>
</dbReference>
<gene>
    <name evidence="2" type="ORF">B1045F02.62</name>
    <name evidence="3" type="ORF">B1151H08.21</name>
</gene>
<dbReference type="Proteomes" id="UP000817658">
    <property type="component" value="Chromosome 1"/>
</dbReference>
<dbReference type="EMBL" id="AP003336">
    <property type="protein sequence ID" value="BAC00589.1"/>
    <property type="molecule type" value="Genomic_DNA"/>
</dbReference>
<reference evidence="4" key="3">
    <citation type="journal article" date="2008" name="Nucleic Acids Res.">
        <title>The rice annotation project database (RAP-DB): 2008 update.</title>
        <authorList>
            <consortium name="The rice annotation project (RAP)"/>
        </authorList>
    </citation>
    <scope>GENOME REANNOTATION</scope>
    <source>
        <strain evidence="4">cv. Nipponbare</strain>
    </source>
</reference>